<organism evidence="2 3">
    <name type="scientific">Amylocarpus encephaloides</name>
    <dbReference type="NCBI Taxonomy" id="45428"/>
    <lineage>
        <taxon>Eukaryota</taxon>
        <taxon>Fungi</taxon>
        <taxon>Dikarya</taxon>
        <taxon>Ascomycota</taxon>
        <taxon>Pezizomycotina</taxon>
        <taxon>Leotiomycetes</taxon>
        <taxon>Helotiales</taxon>
        <taxon>Helotiales incertae sedis</taxon>
        <taxon>Amylocarpus</taxon>
    </lineage>
</organism>
<gene>
    <name evidence="2" type="ORF">BJ875DRAFT_538923</name>
</gene>
<sequence length="117" mass="12440">MAICGPLHVLAYCWWPPVGFSPPSPLIARNCSTTSPKDRPNPTPAPADPLVDPQAKHTYNSEGLDRLPVSGPRALLNAGAGCHDGRRYTFMFWQTGYLNSSWGFKDAAVGGGGGDGK</sequence>
<feature type="region of interest" description="Disordered" evidence="1">
    <location>
        <begin position="29"/>
        <end position="66"/>
    </location>
</feature>
<dbReference type="AlphaFoldDB" id="A0A9P8CBL0"/>
<evidence type="ECO:0000313" key="3">
    <source>
        <dbReference type="Proteomes" id="UP000824998"/>
    </source>
</evidence>
<accession>A0A9P8CBL0</accession>
<reference evidence="2" key="1">
    <citation type="journal article" date="2021" name="IMA Fungus">
        <title>Genomic characterization of three marine fungi, including Emericellopsis atlantica sp. nov. with signatures of a generalist lifestyle and marine biomass degradation.</title>
        <authorList>
            <person name="Hagestad O.C."/>
            <person name="Hou L."/>
            <person name="Andersen J.H."/>
            <person name="Hansen E.H."/>
            <person name="Altermark B."/>
            <person name="Li C."/>
            <person name="Kuhnert E."/>
            <person name="Cox R.J."/>
            <person name="Crous P.W."/>
            <person name="Spatafora J.W."/>
            <person name="Lail K."/>
            <person name="Amirebrahimi M."/>
            <person name="Lipzen A."/>
            <person name="Pangilinan J."/>
            <person name="Andreopoulos W."/>
            <person name="Hayes R.D."/>
            <person name="Ng V."/>
            <person name="Grigoriev I.V."/>
            <person name="Jackson S.A."/>
            <person name="Sutton T.D.S."/>
            <person name="Dobson A.D.W."/>
            <person name="Rama T."/>
        </authorList>
    </citation>
    <scope>NUCLEOTIDE SEQUENCE</scope>
    <source>
        <strain evidence="2">TRa018bII</strain>
    </source>
</reference>
<comment type="caution">
    <text evidence="2">The sequence shown here is derived from an EMBL/GenBank/DDBJ whole genome shotgun (WGS) entry which is preliminary data.</text>
</comment>
<evidence type="ECO:0000313" key="2">
    <source>
        <dbReference type="EMBL" id="KAG9239296.1"/>
    </source>
</evidence>
<protein>
    <submittedName>
        <fullName evidence="2">Uncharacterized protein</fullName>
    </submittedName>
</protein>
<keyword evidence="3" id="KW-1185">Reference proteome</keyword>
<evidence type="ECO:0000256" key="1">
    <source>
        <dbReference type="SAM" id="MobiDB-lite"/>
    </source>
</evidence>
<dbReference type="Proteomes" id="UP000824998">
    <property type="component" value="Unassembled WGS sequence"/>
</dbReference>
<dbReference type="EMBL" id="MU251360">
    <property type="protein sequence ID" value="KAG9239296.1"/>
    <property type="molecule type" value="Genomic_DNA"/>
</dbReference>
<name>A0A9P8CBL0_9HELO</name>
<proteinExistence type="predicted"/>